<name>A0ACB0ZD22_MELEN</name>
<proteinExistence type="predicted"/>
<protein>
    <submittedName>
        <fullName evidence="1">Uncharacterized protein</fullName>
    </submittedName>
</protein>
<evidence type="ECO:0000313" key="2">
    <source>
        <dbReference type="Proteomes" id="UP001497535"/>
    </source>
</evidence>
<gene>
    <name evidence="1" type="ORF">MENTE1834_LOCUS23108</name>
</gene>
<keyword evidence="2" id="KW-1185">Reference proteome</keyword>
<reference evidence="1" key="1">
    <citation type="submission" date="2023-11" db="EMBL/GenBank/DDBJ databases">
        <authorList>
            <person name="Poullet M."/>
        </authorList>
    </citation>
    <scope>NUCLEOTIDE SEQUENCE</scope>
    <source>
        <strain evidence="1">E1834</strain>
    </source>
</reference>
<organism evidence="1 2">
    <name type="scientific">Meloidogyne enterolobii</name>
    <name type="common">Root-knot nematode worm</name>
    <name type="synonym">Meloidogyne mayaguensis</name>
    <dbReference type="NCBI Taxonomy" id="390850"/>
    <lineage>
        <taxon>Eukaryota</taxon>
        <taxon>Metazoa</taxon>
        <taxon>Ecdysozoa</taxon>
        <taxon>Nematoda</taxon>
        <taxon>Chromadorea</taxon>
        <taxon>Rhabditida</taxon>
        <taxon>Tylenchina</taxon>
        <taxon>Tylenchomorpha</taxon>
        <taxon>Tylenchoidea</taxon>
        <taxon>Meloidogynidae</taxon>
        <taxon>Meloidogyninae</taxon>
        <taxon>Meloidogyne</taxon>
    </lineage>
</organism>
<sequence length="1028" mass="116514">MRSEMASNSDRQLCVAFDESPPSMVRNVCIIAHVDHGKTTLADYLVSANGIISARLAGKLRYMDSREDEQIRGITMKSSAITLYYEPLLINLIDRLIVELKMSETEAHKHLQQLIEFMNACLSKAIQGQLFEEDWKIFDLVEAKMHFDPSKGNVLFASALYGYAFAIEDFAELWAKRLVARQTWQSEETNKNKRMDVKTEISELRTQLAQHLFSRDHYFSTKTNKICSGAEQKDKKTMFVHKCALLDKTVDKLSQIASKLSLPSLKSRRGDEAFPELMRNWLPLSSAIVRACARSCSAQNAYKMPQNDSLSDWNRIRDLFVQNDGDVGTLVDKTQLSTSLPYTANCLSKCDPKDPLVIGFVAKAFAASDQIQIQRRISLCRVMCGTLRKGDQIFVFKSLQNAKITQTAQSRPEENDCWREFTVTALFILFGRDLLEVERIPCGRICGVEVNGGEWIGGSLFSNRQLSPSEIPHMEGAKQLGKFSDPIVRVTIKPAISGPAEFAELRAALRQLAVLDSAVSIVEQKENEFLMLTAGEVHLQKCIEDLNSLGQTDLVVSEPIVPFLETLVVPDQRLSHAKILTDHLTECFMPQFGLRIRLRAVPLTGLEPETNKLFELMERNSQLIDSLKEGISNLQHRSKIEAFRLELAEQASISLPKLRGSWWAKKPSVQIRQLFTENILAFGPTKARLNILFNNNALPFYNNEDNENNNKMNRDSEQKEGNTASIREANLSPLEQALVGGFHIAMAQGPLCDEPMQAIGIIIENWILEDKTERNNVEVEDTKNEEETRNLVEDDDENDKRIIGVEGTSKELNERKEDNLQKCDNSIINCDTPSTSKINEEKNEEKINLEKRYKQLYMNAQLHGQLISAMRQTCKAALKKHVGALRLVAAMYECKVQTPEQMLGKVQAVLSNKRAKVYSEEINEISGLFEISAHLPVIESFSFCDQLRKRSSGKASAQLEFSGWQLIDEDPFWEPSTEEEMEEFGRPSVQIQNQARQYMDAVRRRKGLPTEDVIVVCAEKQRNLKRNK</sequence>
<evidence type="ECO:0000313" key="1">
    <source>
        <dbReference type="EMBL" id="CAK5076246.1"/>
    </source>
</evidence>
<dbReference type="EMBL" id="CAVMJV010000030">
    <property type="protein sequence ID" value="CAK5076246.1"/>
    <property type="molecule type" value="Genomic_DNA"/>
</dbReference>
<dbReference type="Proteomes" id="UP001497535">
    <property type="component" value="Unassembled WGS sequence"/>
</dbReference>
<comment type="caution">
    <text evidence="1">The sequence shown here is derived from an EMBL/GenBank/DDBJ whole genome shotgun (WGS) entry which is preliminary data.</text>
</comment>
<accession>A0ACB0ZD22</accession>